<accession>A9KC50</accession>
<keyword evidence="4" id="KW-0843">Virulence</keyword>
<dbReference type="EC" id="5.2.1.8" evidence="8"/>
<protein>
    <recommendedName>
        <fullName evidence="8">Peptidyl-prolyl cis-trans isomerase</fullName>
        <ecNumber evidence="8">5.2.1.8</ecNumber>
    </recommendedName>
</protein>
<dbReference type="InterPro" id="IPR008104">
    <property type="entry name" value="INFPOTNTIATR"/>
</dbReference>
<dbReference type="KEGG" id="cbd:CBUD_0642"/>
<keyword evidence="3 9" id="KW-0732">Signal</keyword>
<evidence type="ECO:0000256" key="6">
    <source>
        <dbReference type="ARBA" id="ARBA00023235"/>
    </source>
</evidence>
<dbReference type="InterPro" id="IPR036944">
    <property type="entry name" value="PPIase_FKBP_N_sf"/>
</dbReference>
<dbReference type="RefSeq" id="WP_011996666.1">
    <property type="nucleotide sequence ID" value="NC_009727.1"/>
</dbReference>
<evidence type="ECO:0000256" key="3">
    <source>
        <dbReference type="ARBA" id="ARBA00022729"/>
    </source>
</evidence>
<dbReference type="InterPro" id="IPR046357">
    <property type="entry name" value="PPIase_dom_sf"/>
</dbReference>
<evidence type="ECO:0000256" key="4">
    <source>
        <dbReference type="ARBA" id="ARBA00023026"/>
    </source>
</evidence>
<keyword evidence="5 7" id="KW-0697">Rotamase</keyword>
<feature type="chain" id="PRO_5002740001" description="Peptidyl-prolyl cis-trans isomerase" evidence="9">
    <location>
        <begin position="22"/>
        <end position="230"/>
    </location>
</feature>
<evidence type="ECO:0000256" key="1">
    <source>
        <dbReference type="ARBA" id="ARBA00000971"/>
    </source>
</evidence>
<name>A9KC50_COXBN</name>
<feature type="domain" description="PPIase FKBP-type" evidence="10">
    <location>
        <begin position="142"/>
        <end position="228"/>
    </location>
</feature>
<dbReference type="GO" id="GO:0016020">
    <property type="term" value="C:membrane"/>
    <property type="evidence" value="ECO:0007669"/>
    <property type="project" value="InterPro"/>
</dbReference>
<dbReference type="PANTHER" id="PTHR43811:SF57">
    <property type="entry name" value="FKBP-TYPE PEPTIDYL-PROLYL CIS-TRANS ISOMERASE FKPA-RELATED"/>
    <property type="match status" value="1"/>
</dbReference>
<dbReference type="Pfam" id="PF00254">
    <property type="entry name" value="FKBP_C"/>
    <property type="match status" value="1"/>
</dbReference>
<reference evidence="11 12" key="1">
    <citation type="journal article" date="2009" name="Infect. Immun.">
        <title>Comparative genomics reveal extensive transposon-mediated genomic plasticity and diversity among potential effector proteins within the genus Coxiella.</title>
        <authorList>
            <person name="Beare P.A."/>
            <person name="Unsworth N."/>
            <person name="Andoh M."/>
            <person name="Voth D.E."/>
            <person name="Omsland A."/>
            <person name="Gilk S.D."/>
            <person name="Williams K.P."/>
            <person name="Sobral B.W."/>
            <person name="Kupko J.J.III."/>
            <person name="Porcella S.F."/>
            <person name="Samuel J.E."/>
            <person name="Heinzen R.A."/>
        </authorList>
    </citation>
    <scope>NUCLEOTIDE SEQUENCE [LARGE SCALE GENOMIC DNA]</scope>
    <source>
        <strain evidence="11 12">Dugway 5J108-111</strain>
    </source>
</reference>
<comment type="similarity">
    <text evidence="2 8">Belongs to the FKBP-type PPIase family.</text>
</comment>
<dbReference type="HOGENOM" id="CLU_013615_0_1_6"/>
<dbReference type="FunFam" id="3.10.50.40:FF:000006">
    <property type="entry name" value="Peptidyl-prolyl cis-trans isomerase"/>
    <property type="match status" value="1"/>
</dbReference>
<proteinExistence type="inferred from homology"/>
<dbReference type="PROSITE" id="PS50059">
    <property type="entry name" value="FKBP_PPIASE"/>
    <property type="match status" value="1"/>
</dbReference>
<comment type="catalytic activity">
    <reaction evidence="1 7 8">
        <text>[protein]-peptidylproline (omega=180) = [protein]-peptidylproline (omega=0)</text>
        <dbReference type="Rhea" id="RHEA:16237"/>
        <dbReference type="Rhea" id="RHEA-COMP:10747"/>
        <dbReference type="Rhea" id="RHEA-COMP:10748"/>
        <dbReference type="ChEBI" id="CHEBI:83833"/>
        <dbReference type="ChEBI" id="CHEBI:83834"/>
        <dbReference type="EC" id="5.2.1.8"/>
    </reaction>
</comment>
<dbReference type="Pfam" id="PF01346">
    <property type="entry name" value="FKBP_N"/>
    <property type="match status" value="1"/>
</dbReference>
<dbReference type="Gene3D" id="3.10.50.40">
    <property type="match status" value="1"/>
</dbReference>
<dbReference type="EMBL" id="CP000733">
    <property type="protein sequence ID" value="ABS77236.1"/>
    <property type="molecule type" value="Genomic_DNA"/>
</dbReference>
<evidence type="ECO:0000313" key="12">
    <source>
        <dbReference type="Proteomes" id="UP000008555"/>
    </source>
</evidence>
<dbReference type="Proteomes" id="UP000008555">
    <property type="component" value="Chromosome"/>
</dbReference>
<evidence type="ECO:0000256" key="8">
    <source>
        <dbReference type="RuleBase" id="RU003915"/>
    </source>
</evidence>
<gene>
    <name evidence="11" type="primary">fkpA</name>
    <name evidence="11" type="ordered locus">CBUD_0642</name>
</gene>
<evidence type="ECO:0000313" key="11">
    <source>
        <dbReference type="EMBL" id="ABS77236.1"/>
    </source>
</evidence>
<dbReference type="InterPro" id="IPR001179">
    <property type="entry name" value="PPIase_FKBP_dom"/>
</dbReference>
<dbReference type="PRINTS" id="PR01730">
    <property type="entry name" value="INFPOTNTIATR"/>
</dbReference>
<evidence type="ECO:0000256" key="5">
    <source>
        <dbReference type="ARBA" id="ARBA00023110"/>
    </source>
</evidence>
<dbReference type="Gene3D" id="1.10.287.460">
    <property type="entry name" value="Peptidyl-prolyl cis-trans isomerase, FKBP-type, N-terminal domain"/>
    <property type="match status" value="1"/>
</dbReference>
<keyword evidence="6 7" id="KW-0413">Isomerase</keyword>
<evidence type="ECO:0000259" key="10">
    <source>
        <dbReference type="PROSITE" id="PS50059"/>
    </source>
</evidence>
<feature type="signal peptide" evidence="9">
    <location>
        <begin position="1"/>
        <end position="21"/>
    </location>
</feature>
<evidence type="ECO:0000256" key="2">
    <source>
        <dbReference type="ARBA" id="ARBA00006577"/>
    </source>
</evidence>
<dbReference type="SUPFAM" id="SSF54534">
    <property type="entry name" value="FKBP-like"/>
    <property type="match status" value="1"/>
</dbReference>
<organism evidence="11 12">
    <name type="scientific">Coxiella burnetii (strain Dugway 5J108-111)</name>
    <dbReference type="NCBI Taxonomy" id="434922"/>
    <lineage>
        <taxon>Bacteria</taxon>
        <taxon>Pseudomonadati</taxon>
        <taxon>Pseudomonadota</taxon>
        <taxon>Gammaproteobacteria</taxon>
        <taxon>Legionellales</taxon>
        <taxon>Coxiellaceae</taxon>
        <taxon>Coxiella</taxon>
    </lineage>
</organism>
<dbReference type="AlphaFoldDB" id="A9KC50"/>
<evidence type="ECO:0000256" key="9">
    <source>
        <dbReference type="SAM" id="SignalP"/>
    </source>
</evidence>
<sequence>MKRLILPFLSVGLLLGTTAHAATPLKTEQDKLSYSMGVMTGKAFRKHDIKIDPQTFSMGLSDAYLGKETQMTEAEMRQTLQQFQKQSLQKMQHKMKQTAQQNAEKSRAFLTANKNKPGVKTLANGLQYKVLQAGQGQSPTLNDEVTVNYEGRLINGTVFDSSYKRGQPATFPLKSVIKGWQEALTRMKPGAIWEIYVPPQLAYGEQGAPGVIGPNEALIFKVNLISVKKK</sequence>
<dbReference type="PANTHER" id="PTHR43811">
    <property type="entry name" value="FKBP-TYPE PEPTIDYL-PROLYL CIS-TRANS ISOMERASE FKPA"/>
    <property type="match status" value="1"/>
</dbReference>
<dbReference type="InterPro" id="IPR000774">
    <property type="entry name" value="PPIase_FKBP_N"/>
</dbReference>
<dbReference type="GO" id="GO:0006457">
    <property type="term" value="P:protein folding"/>
    <property type="evidence" value="ECO:0007669"/>
    <property type="project" value="InterPro"/>
</dbReference>
<evidence type="ECO:0000256" key="7">
    <source>
        <dbReference type="PROSITE-ProRule" id="PRU00277"/>
    </source>
</evidence>
<dbReference type="GO" id="GO:0003755">
    <property type="term" value="F:peptidyl-prolyl cis-trans isomerase activity"/>
    <property type="evidence" value="ECO:0007669"/>
    <property type="project" value="UniProtKB-UniRule"/>
</dbReference>